<comment type="similarity">
    <text evidence="1">Belongs to the FAM216 family.</text>
</comment>
<dbReference type="PANTHER" id="PTHR16476:SF4">
    <property type="entry name" value="PROTEIN FAM216A"/>
    <property type="match status" value="1"/>
</dbReference>
<evidence type="ECO:0000256" key="2">
    <source>
        <dbReference type="SAM" id="MobiDB-lite"/>
    </source>
</evidence>
<dbReference type="InParanoid" id="A0A3Q1EJ13"/>
<reference evidence="3" key="1">
    <citation type="submission" date="2025-08" db="UniProtKB">
        <authorList>
            <consortium name="Ensembl"/>
        </authorList>
    </citation>
    <scope>IDENTIFICATION</scope>
</reference>
<feature type="compositionally biased region" description="Polar residues" evidence="2">
    <location>
        <begin position="137"/>
        <end position="148"/>
    </location>
</feature>
<dbReference type="PANTHER" id="PTHR16476">
    <property type="entry name" value="FAMILY WITH SEQUENCE SIMILARITY 216 MEMBER A"/>
    <property type="match status" value="1"/>
</dbReference>
<feature type="region of interest" description="Disordered" evidence="2">
    <location>
        <begin position="103"/>
        <end position="190"/>
    </location>
</feature>
<dbReference type="GeneTree" id="ENSGT01130000278394"/>
<reference evidence="3" key="2">
    <citation type="submission" date="2025-09" db="UniProtKB">
        <authorList>
            <consortium name="Ensembl"/>
        </authorList>
    </citation>
    <scope>IDENTIFICATION</scope>
</reference>
<dbReference type="Ensembl" id="ENSAPOT00000012289.1">
    <property type="protein sequence ID" value="ENSAPOP00000003142.1"/>
    <property type="gene ID" value="ENSAPOG00000004568.1"/>
</dbReference>
<feature type="compositionally biased region" description="Polar residues" evidence="2">
    <location>
        <begin position="161"/>
        <end position="173"/>
    </location>
</feature>
<evidence type="ECO:0000256" key="1">
    <source>
        <dbReference type="ARBA" id="ARBA00008615"/>
    </source>
</evidence>
<dbReference type="Proteomes" id="UP000257200">
    <property type="component" value="Unplaced"/>
</dbReference>
<keyword evidence="4" id="KW-1185">Reference proteome</keyword>
<sequence>MLHRALKDVKSNRGLTIYKPPATSSEPQQLHPTTVQIPKAMTAAPFLKHTALTPAQKEFLYTIAASYSAEHVRSLITRHYMNVLHRCIRTGSSPDICISVVASPENKEPDQSDLPSGSKHKEKISVRERKSFLPNIPNRQTRSVSTSTSKHRNMKKKKIKSPQTLRGKSQRGTRISLMEEDDDDEGLEDSLSECLSSLSVGKWDDDDFSDL</sequence>
<evidence type="ECO:0000313" key="3">
    <source>
        <dbReference type="Ensembl" id="ENSAPOP00000003142.1"/>
    </source>
</evidence>
<evidence type="ECO:0000313" key="4">
    <source>
        <dbReference type="Proteomes" id="UP000257200"/>
    </source>
</evidence>
<feature type="compositionally biased region" description="Acidic residues" evidence="2">
    <location>
        <begin position="178"/>
        <end position="190"/>
    </location>
</feature>
<protein>
    <submittedName>
        <fullName evidence="3">Uncharacterized LOC110969587</fullName>
    </submittedName>
</protein>
<accession>A0A3Q1EJ13</accession>
<proteinExistence type="inferred from homology"/>
<dbReference type="Pfam" id="PF15107">
    <property type="entry name" value="FAM216B"/>
    <property type="match status" value="1"/>
</dbReference>
<organism evidence="3 4">
    <name type="scientific">Acanthochromis polyacanthus</name>
    <name type="common">spiny chromis</name>
    <dbReference type="NCBI Taxonomy" id="80966"/>
    <lineage>
        <taxon>Eukaryota</taxon>
        <taxon>Metazoa</taxon>
        <taxon>Chordata</taxon>
        <taxon>Craniata</taxon>
        <taxon>Vertebrata</taxon>
        <taxon>Euteleostomi</taxon>
        <taxon>Actinopterygii</taxon>
        <taxon>Neopterygii</taxon>
        <taxon>Teleostei</taxon>
        <taxon>Neoteleostei</taxon>
        <taxon>Acanthomorphata</taxon>
        <taxon>Ovalentaria</taxon>
        <taxon>Pomacentridae</taxon>
        <taxon>Acanthochromis</taxon>
    </lineage>
</organism>
<dbReference type="AlphaFoldDB" id="A0A3Q1EJ13"/>
<name>A0A3Q1EJ13_9TELE</name>
<feature type="compositionally biased region" description="Basic residues" evidence="2">
    <location>
        <begin position="149"/>
        <end position="160"/>
    </location>
</feature>
<dbReference type="InterPro" id="IPR029373">
    <property type="entry name" value="FAM216"/>
</dbReference>